<feature type="transmembrane region" description="Helical" evidence="1">
    <location>
        <begin position="20"/>
        <end position="38"/>
    </location>
</feature>
<dbReference type="AlphaFoldDB" id="A0A4R3XW77"/>
<feature type="transmembrane region" description="Helical" evidence="1">
    <location>
        <begin position="248"/>
        <end position="271"/>
    </location>
</feature>
<proteinExistence type="predicted"/>
<feature type="transmembrane region" description="Helical" evidence="1">
    <location>
        <begin position="192"/>
        <end position="212"/>
    </location>
</feature>
<gene>
    <name evidence="2" type="ORF">EDC63_11612</name>
</gene>
<keyword evidence="1" id="KW-0812">Transmembrane</keyword>
<protein>
    <submittedName>
        <fullName evidence="2">Uncharacterized protein</fullName>
    </submittedName>
</protein>
<feature type="transmembrane region" description="Helical" evidence="1">
    <location>
        <begin position="397"/>
        <end position="419"/>
    </location>
</feature>
<organism evidence="2 3">
    <name type="scientific">Sulfurirhabdus autotrophica</name>
    <dbReference type="NCBI Taxonomy" id="1706046"/>
    <lineage>
        <taxon>Bacteria</taxon>
        <taxon>Pseudomonadati</taxon>
        <taxon>Pseudomonadota</taxon>
        <taxon>Betaproteobacteria</taxon>
        <taxon>Nitrosomonadales</taxon>
        <taxon>Sulfuricellaceae</taxon>
        <taxon>Sulfurirhabdus</taxon>
    </lineage>
</organism>
<keyword evidence="3" id="KW-1185">Reference proteome</keyword>
<accession>A0A4R3XW77</accession>
<name>A0A4R3XW77_9PROT</name>
<feature type="transmembrane region" description="Helical" evidence="1">
    <location>
        <begin position="224"/>
        <end position="242"/>
    </location>
</feature>
<keyword evidence="1" id="KW-0472">Membrane</keyword>
<dbReference type="EMBL" id="SMCO01000016">
    <property type="protein sequence ID" value="TCV83262.1"/>
    <property type="molecule type" value="Genomic_DNA"/>
</dbReference>
<dbReference type="OrthoDB" id="5295665at2"/>
<keyword evidence="1" id="KW-1133">Transmembrane helix</keyword>
<evidence type="ECO:0000313" key="2">
    <source>
        <dbReference type="EMBL" id="TCV83262.1"/>
    </source>
</evidence>
<feature type="transmembrane region" description="Helical" evidence="1">
    <location>
        <begin position="116"/>
        <end position="139"/>
    </location>
</feature>
<feature type="transmembrane region" description="Helical" evidence="1">
    <location>
        <begin position="50"/>
        <end position="76"/>
    </location>
</feature>
<dbReference type="Proteomes" id="UP000295367">
    <property type="component" value="Unassembled WGS sequence"/>
</dbReference>
<comment type="caution">
    <text evidence="2">The sequence shown here is derived from an EMBL/GenBank/DDBJ whole genome shotgun (WGS) entry which is preliminary data.</text>
</comment>
<reference evidence="2 3" key="1">
    <citation type="submission" date="2019-03" db="EMBL/GenBank/DDBJ databases">
        <title>Genomic Encyclopedia of Type Strains, Phase IV (KMG-IV): sequencing the most valuable type-strain genomes for metagenomic binning, comparative biology and taxonomic classification.</title>
        <authorList>
            <person name="Goeker M."/>
        </authorList>
    </citation>
    <scope>NUCLEOTIDE SEQUENCE [LARGE SCALE GENOMIC DNA]</scope>
    <source>
        <strain evidence="2 3">DSM 100309</strain>
    </source>
</reference>
<evidence type="ECO:0000313" key="3">
    <source>
        <dbReference type="Proteomes" id="UP000295367"/>
    </source>
</evidence>
<sequence>MQLAGLSLDQAPPLSVPFRFFLSAPLFMLLAAILLLSAGPDALITRWSPAMLAVTHMLTLGFMTMVMMGAMLQMLPVVAGSPVLKPRLIALLVHLPLTTGALLLSAGFFLGQNALIRLAIPVLIAGFVVFLVATGASLIRATARNSTVNAMRLAIISLAVTVALGVLLAAALSGYADVSILKLTSLHATWGLLGWLGLLVISVAYQVVPMFQLTPVYPKQVSRWLAWAMFILVIFWSGSIFQQNEITWVSTALLSCLAGGLTVFAVTTIYLQQKRRRRIPDVTLQFWRFGLASLLVSITLWAAGRFMPSIQTSAVYPVLLGILFIMGFAASIITGMLYKIVPYLVWFHLHAQRNRGGGVPNMKEIIPDVFGWIQLNLHIFSSVFLLFAVIWPTVWMTVIASCTLAASSALLWINLFRAGRLYMKYAKMRS</sequence>
<feature type="transmembrane region" description="Helical" evidence="1">
    <location>
        <begin position="151"/>
        <end position="172"/>
    </location>
</feature>
<feature type="transmembrane region" description="Helical" evidence="1">
    <location>
        <begin position="283"/>
        <end position="303"/>
    </location>
</feature>
<feature type="transmembrane region" description="Helical" evidence="1">
    <location>
        <begin position="315"/>
        <end position="348"/>
    </location>
</feature>
<feature type="transmembrane region" description="Helical" evidence="1">
    <location>
        <begin position="88"/>
        <end position="110"/>
    </location>
</feature>
<evidence type="ECO:0000256" key="1">
    <source>
        <dbReference type="SAM" id="Phobius"/>
    </source>
</evidence>
<dbReference type="RefSeq" id="WP_124947110.1">
    <property type="nucleotide sequence ID" value="NZ_BHVT01000065.1"/>
</dbReference>